<reference evidence="2 3" key="1">
    <citation type="journal article" date="2013" name="Genome Announc.">
        <title>Complete Genome Sequence of Burkholderia sp. Strain RPE64, Bacterial Symbiont of the Bean Bug Riptortus pedestris.</title>
        <authorList>
            <person name="Shibata T.F."/>
            <person name="Maeda T."/>
            <person name="Nikoh N."/>
            <person name="Yamaguchi K."/>
            <person name="Oshima K."/>
            <person name="Hattori M."/>
            <person name="Nishiyama T."/>
            <person name="Hasebe M."/>
            <person name="Fukatsu T."/>
            <person name="Kikuchi Y."/>
            <person name="Shigenobu S."/>
        </authorList>
    </citation>
    <scope>NUCLEOTIDE SEQUENCE [LARGE SCALE GENOMIC DNA]</scope>
</reference>
<protein>
    <recommendedName>
        <fullName evidence="4">FAR-17a/AIG1-like protein</fullName>
    </recommendedName>
</protein>
<dbReference type="KEGG" id="buo:BRPE64_BCDS01760"/>
<evidence type="ECO:0008006" key="4">
    <source>
        <dbReference type="Google" id="ProtNLM"/>
    </source>
</evidence>
<accession>R4X193</accession>
<keyword evidence="1" id="KW-0472">Membrane</keyword>
<organism evidence="2 3">
    <name type="scientific">Caballeronia insecticola</name>
    <dbReference type="NCBI Taxonomy" id="758793"/>
    <lineage>
        <taxon>Bacteria</taxon>
        <taxon>Pseudomonadati</taxon>
        <taxon>Pseudomonadota</taxon>
        <taxon>Betaproteobacteria</taxon>
        <taxon>Burkholderiales</taxon>
        <taxon>Burkholderiaceae</taxon>
        <taxon>Caballeronia</taxon>
    </lineage>
</organism>
<dbReference type="AlphaFoldDB" id="R4X193"/>
<feature type="transmembrane region" description="Helical" evidence="1">
    <location>
        <begin position="202"/>
        <end position="223"/>
    </location>
</feature>
<dbReference type="STRING" id="758793.BRPE64_BCDS01760"/>
<dbReference type="InterPro" id="IPR049713">
    <property type="entry name" value="Pr6Pr-like"/>
</dbReference>
<keyword evidence="1" id="KW-1133">Transmembrane helix</keyword>
<keyword evidence="1" id="KW-0812">Transmembrane</keyword>
<dbReference type="EMBL" id="AP013059">
    <property type="protein sequence ID" value="BAN24837.1"/>
    <property type="molecule type" value="Genomic_DNA"/>
</dbReference>
<feature type="transmembrane region" description="Helical" evidence="1">
    <location>
        <begin position="164"/>
        <end position="182"/>
    </location>
</feature>
<sequence length="248" mass="27675">MMSNESSRSSRQESGLPLHAPSTASLAVAAAIAMIAWLAFAAQTDITIARLVNRGFTVFDGLARMTSYLTNLTVLLTALCFTCVATRAPFPLARFFRRPTVVTAVVVYIVFVGIAYNGLLRYLWTPSGYRALVNESLHTVVPALAALYWFLFVPRFHLSWRRCALWLVYPLSYLCITLWRGRLSDFYPYPFINVSELGYERVLLNAAMLVVAFIVLMSVFLVINHRREDLDVSDPEDEAGDSSSGGAE</sequence>
<name>R4X193_9BURK</name>
<evidence type="ECO:0000313" key="2">
    <source>
        <dbReference type="EMBL" id="BAN24837.1"/>
    </source>
</evidence>
<feature type="transmembrane region" description="Helical" evidence="1">
    <location>
        <begin position="136"/>
        <end position="152"/>
    </location>
</feature>
<dbReference type="HOGENOM" id="CLU_077680_0_0_4"/>
<dbReference type="Proteomes" id="UP000013966">
    <property type="component" value="Chromosome 2"/>
</dbReference>
<reference evidence="2 3" key="2">
    <citation type="journal article" date="2018" name="Int. J. Syst. Evol. Microbiol.">
        <title>Burkholderia insecticola sp. nov., a gut symbiotic bacterium of the bean bug Riptortus pedestris.</title>
        <authorList>
            <person name="Takeshita K."/>
            <person name="Tamaki H."/>
            <person name="Ohbayashi T."/>
            <person name="Meng X.-Y."/>
            <person name="Sone T."/>
            <person name="Mitani Y."/>
            <person name="Peeters C."/>
            <person name="Kikuchi Y."/>
            <person name="Vandamme P."/>
        </authorList>
    </citation>
    <scope>NUCLEOTIDE SEQUENCE [LARGE SCALE GENOMIC DNA]</scope>
    <source>
        <strain evidence="2">RPE64</strain>
    </source>
</reference>
<feature type="transmembrane region" description="Helical" evidence="1">
    <location>
        <begin position="65"/>
        <end position="88"/>
    </location>
</feature>
<evidence type="ECO:0000313" key="3">
    <source>
        <dbReference type="Proteomes" id="UP000013966"/>
    </source>
</evidence>
<proteinExistence type="predicted"/>
<gene>
    <name evidence="2" type="ORF">BRPE64_BCDS01760</name>
</gene>
<dbReference type="NCBIfam" id="NF038065">
    <property type="entry name" value="Pr6Pr"/>
    <property type="match status" value="1"/>
</dbReference>
<feature type="transmembrane region" description="Helical" evidence="1">
    <location>
        <begin position="100"/>
        <end position="124"/>
    </location>
</feature>
<evidence type="ECO:0000256" key="1">
    <source>
        <dbReference type="SAM" id="Phobius"/>
    </source>
</evidence>
<dbReference type="PATRIC" id="fig|758793.3.peg.3083"/>
<keyword evidence="3" id="KW-1185">Reference proteome</keyword>